<dbReference type="InterPro" id="IPR050584">
    <property type="entry name" value="Cholesterol_7-desaturase"/>
</dbReference>
<evidence type="ECO:0000259" key="6">
    <source>
        <dbReference type="PROSITE" id="PS51296"/>
    </source>
</evidence>
<feature type="domain" description="Rieske" evidence="6">
    <location>
        <begin position="22"/>
        <end position="123"/>
    </location>
</feature>
<dbReference type="GO" id="GO:0004497">
    <property type="term" value="F:monooxygenase activity"/>
    <property type="evidence" value="ECO:0007669"/>
    <property type="project" value="UniProtKB-ARBA"/>
</dbReference>
<comment type="caution">
    <text evidence="7">The sequence shown here is derived from an EMBL/GenBank/DDBJ whole genome shotgun (WGS) entry which is preliminary data.</text>
</comment>
<evidence type="ECO:0000256" key="4">
    <source>
        <dbReference type="ARBA" id="ARBA00023004"/>
    </source>
</evidence>
<evidence type="ECO:0000256" key="5">
    <source>
        <dbReference type="ARBA" id="ARBA00023014"/>
    </source>
</evidence>
<dbReference type="SUPFAM" id="SSF55961">
    <property type="entry name" value="Bet v1-like"/>
    <property type="match status" value="1"/>
</dbReference>
<dbReference type="PANTHER" id="PTHR21266:SF60">
    <property type="entry name" value="3-KETOSTEROID-9-ALPHA-MONOOXYGENASE, OXYGENASE COMPONENT"/>
    <property type="match status" value="1"/>
</dbReference>
<dbReference type="GO" id="GO:0046872">
    <property type="term" value="F:metal ion binding"/>
    <property type="evidence" value="ECO:0007669"/>
    <property type="project" value="UniProtKB-KW"/>
</dbReference>
<proteinExistence type="predicted"/>
<evidence type="ECO:0000313" key="8">
    <source>
        <dbReference type="Proteomes" id="UP000288351"/>
    </source>
</evidence>
<keyword evidence="1" id="KW-0001">2Fe-2S</keyword>
<evidence type="ECO:0000256" key="2">
    <source>
        <dbReference type="ARBA" id="ARBA00022723"/>
    </source>
</evidence>
<sequence>MTPHTTAVDARVPAGLNLPASWYVAFPSGQLAKRPRALKLFGEPLVAWRDGAGRPVLMPRHCPHMGASLADGKIVEGGLQCPFHHWRFDRSGACVAVPGTARIPSKARLRPYPTVERYGYVWAWYGSEEPMFPLPEMPSLDEDQPGHRRFRLADSTGATVRRILENTYDPDHLVALHGLEVAGPCRLRMLTDQQQTQDHGPPIDAEAWLGAELTWPGYTGKLGAVTRLLGTNAEEFVLRVDGWPAGQRISYWADGVPQYRLLLATTPIAPNRTIQHITAAVLTTGRRWRDLRHYLANRLEITFASHQDLPVFNTMEPGDRHGIYLERDRGVLRFRKHYQQWVDRVADHA</sequence>
<dbReference type="PANTHER" id="PTHR21266">
    <property type="entry name" value="IRON-SULFUR DOMAIN CONTAINING PROTEIN"/>
    <property type="match status" value="1"/>
</dbReference>
<evidence type="ECO:0000256" key="3">
    <source>
        <dbReference type="ARBA" id="ARBA00023002"/>
    </source>
</evidence>
<name>A0A401QVB3_STRNR</name>
<keyword evidence="4" id="KW-0408">Iron</keyword>
<dbReference type="PROSITE" id="PS51296">
    <property type="entry name" value="RIESKE"/>
    <property type="match status" value="1"/>
</dbReference>
<organism evidence="7 8">
    <name type="scientific">Streptomyces noursei</name>
    <name type="common">Streptomyces albulus</name>
    <dbReference type="NCBI Taxonomy" id="1971"/>
    <lineage>
        <taxon>Bacteria</taxon>
        <taxon>Bacillati</taxon>
        <taxon>Actinomycetota</taxon>
        <taxon>Actinomycetes</taxon>
        <taxon>Kitasatosporales</taxon>
        <taxon>Streptomycetaceae</taxon>
        <taxon>Streptomyces</taxon>
    </lineage>
</organism>
<reference evidence="7 8" key="1">
    <citation type="journal article" date="2019" name="Microbiol. Resour. Announc.">
        <title>Draft Genome Sequence of the Most Traditional epsilon-Poly-l-Lysine Producer, Streptomyces albulus NBRC14147.</title>
        <authorList>
            <person name="Yamanaka K."/>
            <person name="Hamano Y."/>
        </authorList>
    </citation>
    <scope>NUCLEOTIDE SEQUENCE [LARGE SCALE GENOMIC DNA]</scope>
    <source>
        <strain evidence="7 8">NBRC 14147</strain>
    </source>
</reference>
<dbReference type="InterPro" id="IPR017941">
    <property type="entry name" value="Rieske_2Fe-2S"/>
</dbReference>
<evidence type="ECO:0000256" key="1">
    <source>
        <dbReference type="ARBA" id="ARBA00022714"/>
    </source>
</evidence>
<dbReference type="EMBL" id="BHXC01000006">
    <property type="protein sequence ID" value="GCB89290.1"/>
    <property type="molecule type" value="Genomic_DNA"/>
</dbReference>
<dbReference type="InterPro" id="IPR036922">
    <property type="entry name" value="Rieske_2Fe-2S_sf"/>
</dbReference>
<dbReference type="AlphaFoldDB" id="A0A401QVB3"/>
<dbReference type="Pfam" id="PF00355">
    <property type="entry name" value="Rieske"/>
    <property type="match status" value="1"/>
</dbReference>
<protein>
    <submittedName>
        <fullName evidence="7">(2Fe-2S)-binding protein</fullName>
    </submittedName>
</protein>
<dbReference type="Gene3D" id="2.102.10.10">
    <property type="entry name" value="Rieske [2Fe-2S] iron-sulphur domain"/>
    <property type="match status" value="1"/>
</dbReference>
<dbReference type="Gene3D" id="3.90.380.10">
    <property type="entry name" value="Naphthalene 1,2-dioxygenase Alpha Subunit, Chain A, domain 1"/>
    <property type="match status" value="1"/>
</dbReference>
<dbReference type="GO" id="GO:0016705">
    <property type="term" value="F:oxidoreductase activity, acting on paired donors, with incorporation or reduction of molecular oxygen"/>
    <property type="evidence" value="ECO:0007669"/>
    <property type="project" value="UniProtKB-ARBA"/>
</dbReference>
<gene>
    <name evidence="7" type="ORF">SALB_01964</name>
</gene>
<dbReference type="RefSeq" id="WP_016572492.1">
    <property type="nucleotide sequence ID" value="NZ_BHXC01000006.1"/>
</dbReference>
<dbReference type="SUPFAM" id="SSF50022">
    <property type="entry name" value="ISP domain"/>
    <property type="match status" value="1"/>
</dbReference>
<keyword evidence="5" id="KW-0411">Iron-sulfur</keyword>
<dbReference type="Proteomes" id="UP000288351">
    <property type="component" value="Unassembled WGS sequence"/>
</dbReference>
<keyword evidence="3" id="KW-0560">Oxidoreductase</keyword>
<accession>A0A401QVB3</accession>
<dbReference type="GO" id="GO:0051537">
    <property type="term" value="F:2 iron, 2 sulfur cluster binding"/>
    <property type="evidence" value="ECO:0007669"/>
    <property type="project" value="UniProtKB-KW"/>
</dbReference>
<evidence type="ECO:0000313" key="7">
    <source>
        <dbReference type="EMBL" id="GCB89290.1"/>
    </source>
</evidence>
<keyword evidence="2" id="KW-0479">Metal-binding</keyword>